<name>A0ABW0PLK1_9BURK</name>
<dbReference type="InterPro" id="IPR006016">
    <property type="entry name" value="UspA"/>
</dbReference>
<dbReference type="Proteomes" id="UP001596031">
    <property type="component" value="Unassembled WGS sequence"/>
</dbReference>
<dbReference type="EMBL" id="JBHSMS010000047">
    <property type="protein sequence ID" value="MFC5512607.1"/>
    <property type="molecule type" value="Genomic_DNA"/>
</dbReference>
<evidence type="ECO:0000313" key="4">
    <source>
        <dbReference type="Proteomes" id="UP001596031"/>
    </source>
</evidence>
<comment type="similarity">
    <text evidence="1">Belongs to the universal stress protein A family.</text>
</comment>
<protein>
    <submittedName>
        <fullName evidence="3">Universal stress protein</fullName>
    </submittedName>
</protein>
<feature type="domain" description="UspA" evidence="2">
    <location>
        <begin position="154"/>
        <end position="277"/>
    </location>
</feature>
<dbReference type="SUPFAM" id="SSF52402">
    <property type="entry name" value="Adenine nucleotide alpha hydrolases-like"/>
    <property type="match status" value="2"/>
</dbReference>
<evidence type="ECO:0000256" key="1">
    <source>
        <dbReference type="ARBA" id="ARBA00008791"/>
    </source>
</evidence>
<dbReference type="CDD" id="cd00293">
    <property type="entry name" value="USP-like"/>
    <property type="match status" value="1"/>
</dbReference>
<dbReference type="Pfam" id="PF00582">
    <property type="entry name" value="Usp"/>
    <property type="match status" value="1"/>
</dbReference>
<dbReference type="PANTHER" id="PTHR46268">
    <property type="entry name" value="STRESS RESPONSE PROTEIN NHAX"/>
    <property type="match status" value="1"/>
</dbReference>
<organism evidence="3 4">
    <name type="scientific">Massilia jejuensis</name>
    <dbReference type="NCBI Taxonomy" id="648894"/>
    <lineage>
        <taxon>Bacteria</taxon>
        <taxon>Pseudomonadati</taxon>
        <taxon>Pseudomonadota</taxon>
        <taxon>Betaproteobacteria</taxon>
        <taxon>Burkholderiales</taxon>
        <taxon>Oxalobacteraceae</taxon>
        <taxon>Telluria group</taxon>
        <taxon>Massilia</taxon>
    </lineage>
</organism>
<proteinExistence type="inferred from homology"/>
<evidence type="ECO:0000313" key="3">
    <source>
        <dbReference type="EMBL" id="MFC5512607.1"/>
    </source>
</evidence>
<dbReference type="InterPro" id="IPR006015">
    <property type="entry name" value="Universal_stress_UspA"/>
</dbReference>
<dbReference type="PRINTS" id="PR01438">
    <property type="entry name" value="UNVRSLSTRESS"/>
</dbReference>
<reference evidence="4" key="1">
    <citation type="journal article" date="2019" name="Int. J. Syst. Evol. Microbiol.">
        <title>The Global Catalogue of Microorganisms (GCM) 10K type strain sequencing project: providing services to taxonomists for standard genome sequencing and annotation.</title>
        <authorList>
            <consortium name="The Broad Institute Genomics Platform"/>
            <consortium name="The Broad Institute Genome Sequencing Center for Infectious Disease"/>
            <person name="Wu L."/>
            <person name="Ma J."/>
        </authorList>
    </citation>
    <scope>NUCLEOTIDE SEQUENCE [LARGE SCALE GENOMIC DNA]</scope>
    <source>
        <strain evidence="4">CCUG 38813</strain>
    </source>
</reference>
<evidence type="ECO:0000259" key="2">
    <source>
        <dbReference type="Pfam" id="PF00582"/>
    </source>
</evidence>
<keyword evidence="4" id="KW-1185">Reference proteome</keyword>
<dbReference type="RefSeq" id="WP_379723223.1">
    <property type="nucleotide sequence ID" value="NZ_JBHSMS010000047.1"/>
</dbReference>
<sequence length="278" mass="29659">MDYKTILVHADLSRHADARVDLAARLAVEHGAHLIGAAMTGLSRFVVSAGRPFAPGSIEAGCFAPLDTLATRALRQFAQVAARHGLTAEKRLVRDQADEALARLARFADLVVMSQDDPDEALGEQPTRLPESVILAQARPVLVVPRAGCRGPRFDKVLLAWDGGKEAAFAIAASLPLLRHAAAVTIAAFHPDEAAEAERPPDIPDLERYLLRHGVRSEVTLRRPAPDPGAALLALAAELGTDLLVMGCYGHSRFHELILGGASKTVLADTTLPVLMAH</sequence>
<dbReference type="Gene3D" id="3.40.50.12370">
    <property type="match status" value="1"/>
</dbReference>
<dbReference type="PANTHER" id="PTHR46268:SF15">
    <property type="entry name" value="UNIVERSAL STRESS PROTEIN HP_0031"/>
    <property type="match status" value="1"/>
</dbReference>
<comment type="caution">
    <text evidence="3">The sequence shown here is derived from an EMBL/GenBank/DDBJ whole genome shotgun (WGS) entry which is preliminary data.</text>
</comment>
<gene>
    <name evidence="3" type="ORF">ACFPOU_15910</name>
</gene>
<accession>A0ABW0PLK1</accession>